<feature type="compositionally biased region" description="Polar residues" evidence="4">
    <location>
        <begin position="730"/>
        <end position="739"/>
    </location>
</feature>
<protein>
    <submittedName>
        <fullName evidence="7">Putative serine/threonine-protein phosphatase</fullName>
    </submittedName>
</protein>
<dbReference type="InterPro" id="IPR016024">
    <property type="entry name" value="ARM-type_fold"/>
</dbReference>
<dbReference type="GO" id="GO:0006974">
    <property type="term" value="P:DNA damage response"/>
    <property type="evidence" value="ECO:0007669"/>
    <property type="project" value="TreeGrafter"/>
</dbReference>
<feature type="compositionally biased region" description="Polar residues" evidence="4">
    <location>
        <begin position="762"/>
        <end position="773"/>
    </location>
</feature>
<feature type="compositionally biased region" description="Acidic residues" evidence="4">
    <location>
        <begin position="781"/>
        <end position="796"/>
    </location>
</feature>
<comment type="caution">
    <text evidence="7">The sequence shown here is derived from an EMBL/GenBank/DDBJ whole genome shotgun (WGS) entry which is preliminary data.</text>
</comment>
<dbReference type="Pfam" id="PF22972">
    <property type="entry name" value="EVH1_PP4R3"/>
    <property type="match status" value="1"/>
</dbReference>
<evidence type="ECO:0000313" key="8">
    <source>
        <dbReference type="Proteomes" id="UP000230750"/>
    </source>
</evidence>
<gene>
    <name evidence="7" type="ORF">BSL78_06020</name>
</gene>
<dbReference type="EMBL" id="MRZV01000154">
    <property type="protein sequence ID" value="PIK57080.1"/>
    <property type="molecule type" value="Genomic_DNA"/>
</dbReference>
<feature type="domain" description="PP4R3 EVH1-like" evidence="6">
    <location>
        <begin position="1"/>
        <end position="52"/>
    </location>
</feature>
<dbReference type="AlphaFoldDB" id="A0A2G8LAA8"/>
<evidence type="ECO:0000313" key="7">
    <source>
        <dbReference type="EMBL" id="PIK57080.1"/>
    </source>
</evidence>
<dbReference type="Proteomes" id="UP000230750">
    <property type="component" value="Unassembled WGS sequence"/>
</dbReference>
<dbReference type="PANTHER" id="PTHR23318:SF0">
    <property type="entry name" value="SERINE_THREONINE-PROTEIN PHOSPHATASE 4 REGULATORY SUBUNIT 3"/>
    <property type="match status" value="1"/>
</dbReference>
<dbReference type="PANTHER" id="PTHR23318">
    <property type="entry name" value="ATP SYNTHASE GAMMA-RELATED"/>
    <property type="match status" value="1"/>
</dbReference>
<proteinExistence type="inferred from homology"/>
<dbReference type="OrthoDB" id="27483at2759"/>
<feature type="domain" description="Serine/threonine-protein phosphatase 4 regulatory subunit 3-like central" evidence="5">
    <location>
        <begin position="95"/>
        <end position="584"/>
    </location>
</feature>
<feature type="region of interest" description="Disordered" evidence="4">
    <location>
        <begin position="610"/>
        <end position="644"/>
    </location>
</feature>
<dbReference type="Gene3D" id="2.30.29.30">
    <property type="entry name" value="Pleckstrin-homology domain (PH domain)/Phosphotyrosine-binding domain (PTB)"/>
    <property type="match status" value="1"/>
</dbReference>
<accession>A0A2G8LAA8</accession>
<evidence type="ECO:0000259" key="6">
    <source>
        <dbReference type="Pfam" id="PF22972"/>
    </source>
</evidence>
<name>A0A2G8LAA8_STIJA</name>
<dbReference type="InterPro" id="IPR055236">
    <property type="entry name" value="EVH1_PP4R3"/>
</dbReference>
<dbReference type="InterPro" id="IPR011989">
    <property type="entry name" value="ARM-like"/>
</dbReference>
<dbReference type="GO" id="GO:0030289">
    <property type="term" value="C:protein phosphatase 4 complex"/>
    <property type="evidence" value="ECO:0007669"/>
    <property type="project" value="TreeGrafter"/>
</dbReference>
<keyword evidence="3" id="KW-0539">Nucleus</keyword>
<dbReference type="InterPro" id="IPR051137">
    <property type="entry name" value="PP4R3-like"/>
</dbReference>
<dbReference type="SUPFAM" id="SSF48371">
    <property type="entry name" value="ARM repeat"/>
    <property type="match status" value="1"/>
</dbReference>
<evidence type="ECO:0000256" key="1">
    <source>
        <dbReference type="ARBA" id="ARBA00004123"/>
    </source>
</evidence>
<feature type="region of interest" description="Disordered" evidence="4">
    <location>
        <begin position="671"/>
        <end position="807"/>
    </location>
</feature>
<evidence type="ECO:0000256" key="3">
    <source>
        <dbReference type="ARBA" id="ARBA00023242"/>
    </source>
</evidence>
<evidence type="ECO:0000256" key="2">
    <source>
        <dbReference type="ARBA" id="ARBA00008809"/>
    </source>
</evidence>
<dbReference type="Gene3D" id="1.25.10.10">
    <property type="entry name" value="Leucine-rich Repeat Variant"/>
    <property type="match status" value="1"/>
</dbReference>
<feature type="compositionally biased region" description="Polar residues" evidence="4">
    <location>
        <begin position="687"/>
        <end position="708"/>
    </location>
</feature>
<dbReference type="GO" id="GO:0072542">
    <property type="term" value="F:protein phosphatase activator activity"/>
    <property type="evidence" value="ECO:0007669"/>
    <property type="project" value="TreeGrafter"/>
</dbReference>
<evidence type="ECO:0000256" key="4">
    <source>
        <dbReference type="SAM" id="MobiDB-lite"/>
    </source>
</evidence>
<sequence length="807" mass="92483">MLLESKIQPDTAYQKQQETLIVWSENDNYDLALSFQEKAGCDEIWEIICQIQGKDPSVDITQDIVEESEEERFDDMPEIASPIELPACELSKLEEIAELFSSVLPSPFRREKLANAIENENYISKLLDLFHMCEDLENTDCLQYLYEIVKNTILLNRTSLLEQMFSEEHIDDVIGCLEFDPSSAAPQKHREYLNSQANFREVLPITNQDLLNKIHQTYKVQYIQDVILPTPSVFEENMLSTVSSFIFFNKVDIVNMIQEDEKFLPELFTQLKDESTKDIRRRELVLFIKEYCSFAQSCQNRENFFQTLSNLGILQALEVVFAMDDVNTRQAAIDIFACIVEFNPSMVREFIVQEGQSQEDDNFLINLIIEQMICDTDPDLGCAVQLMNILRILIDPENMLATVAKTEKTIFLGFFYRHCMHSLTAPLLANTTEDKPSKDDYQTAQLLSLIIELLTFCVEHHTYHVKNYIINKDILKRVLVLLKSSHQFLVLGALRFMRRIIGMRDDFYNRYIIKGNLFQPVVSALKSNATKYNLLNSALLEFFEFIRIEDIKLVVCHLGDTFDNEFDKVDYVNTFRGLKQKYEQHLDRLNSKSPAENSLRQGSILHQGRYRRDARAMDEDEESWFDQEDDGDDPDPVVRSVDTNFRNTRVDPELDAIGRFIGMEENDVLHKDNKASNGRADSLVKSPLSNSPTKNNQAVMSPVRNMNASSPPPRPDSPMRPGTPAVESLTLLSKSKLQETNTSANNSSTSQTKEGEPINPVETKTNSLPSKQGSIVGLVDYPDEDSEDEEEEEDENSPPSKKARLSL</sequence>
<dbReference type="InterPro" id="IPR006887">
    <property type="entry name" value="P4R3-like_central_dom"/>
</dbReference>
<feature type="compositionally biased region" description="Acidic residues" evidence="4">
    <location>
        <begin position="618"/>
        <end position="635"/>
    </location>
</feature>
<dbReference type="InterPro" id="IPR011993">
    <property type="entry name" value="PH-like_dom_sf"/>
</dbReference>
<reference evidence="7 8" key="1">
    <citation type="journal article" date="2017" name="PLoS Biol.">
        <title>The sea cucumber genome provides insights into morphological evolution and visceral regeneration.</title>
        <authorList>
            <person name="Zhang X."/>
            <person name="Sun L."/>
            <person name="Yuan J."/>
            <person name="Sun Y."/>
            <person name="Gao Y."/>
            <person name="Zhang L."/>
            <person name="Li S."/>
            <person name="Dai H."/>
            <person name="Hamel J.F."/>
            <person name="Liu C."/>
            <person name="Yu Y."/>
            <person name="Liu S."/>
            <person name="Lin W."/>
            <person name="Guo K."/>
            <person name="Jin S."/>
            <person name="Xu P."/>
            <person name="Storey K.B."/>
            <person name="Huan P."/>
            <person name="Zhang T."/>
            <person name="Zhou Y."/>
            <person name="Zhang J."/>
            <person name="Lin C."/>
            <person name="Li X."/>
            <person name="Xing L."/>
            <person name="Huo D."/>
            <person name="Sun M."/>
            <person name="Wang L."/>
            <person name="Mercier A."/>
            <person name="Li F."/>
            <person name="Yang H."/>
            <person name="Xiang J."/>
        </authorList>
    </citation>
    <scope>NUCLEOTIDE SEQUENCE [LARGE SCALE GENOMIC DNA]</scope>
    <source>
        <strain evidence="7">Shaxun</strain>
        <tissue evidence="7">Muscle</tissue>
    </source>
</reference>
<comment type="similarity">
    <text evidence="2">Belongs to the SMEK family.</text>
</comment>
<dbReference type="Pfam" id="PF04802">
    <property type="entry name" value="PP4R3"/>
    <property type="match status" value="1"/>
</dbReference>
<comment type="subcellular location">
    <subcellularLocation>
        <location evidence="1">Nucleus</location>
    </subcellularLocation>
</comment>
<dbReference type="GO" id="GO:0005654">
    <property type="term" value="C:nucleoplasm"/>
    <property type="evidence" value="ECO:0007669"/>
    <property type="project" value="TreeGrafter"/>
</dbReference>
<evidence type="ECO:0000259" key="5">
    <source>
        <dbReference type="Pfam" id="PF04802"/>
    </source>
</evidence>
<keyword evidence="8" id="KW-1185">Reference proteome</keyword>
<feature type="compositionally biased region" description="Low complexity" evidence="4">
    <location>
        <begin position="740"/>
        <end position="752"/>
    </location>
</feature>
<organism evidence="7 8">
    <name type="scientific">Stichopus japonicus</name>
    <name type="common">Sea cucumber</name>
    <dbReference type="NCBI Taxonomy" id="307972"/>
    <lineage>
        <taxon>Eukaryota</taxon>
        <taxon>Metazoa</taxon>
        <taxon>Echinodermata</taxon>
        <taxon>Eleutherozoa</taxon>
        <taxon>Echinozoa</taxon>
        <taxon>Holothuroidea</taxon>
        <taxon>Aspidochirotacea</taxon>
        <taxon>Aspidochirotida</taxon>
        <taxon>Stichopodidae</taxon>
        <taxon>Apostichopus</taxon>
    </lineage>
</organism>
<dbReference type="STRING" id="307972.A0A2G8LAA8"/>